<accession>A6JHS9</accession>
<dbReference type="EMBL" id="CH473986">
    <property type="protein sequence ID" value="EDL94403.1"/>
    <property type="molecule type" value="Genomic_DNA"/>
</dbReference>
<dbReference type="Proteomes" id="UP000234681">
    <property type="component" value="Chromosome 1"/>
</dbReference>
<evidence type="ECO:0000313" key="2">
    <source>
        <dbReference type="Proteomes" id="UP000234681"/>
    </source>
</evidence>
<gene>
    <name evidence="1" type="ORF">rCG_57559</name>
</gene>
<reference evidence="2" key="1">
    <citation type="submission" date="2005-09" db="EMBL/GenBank/DDBJ databases">
        <authorList>
            <person name="Mural R.J."/>
            <person name="Li P.W."/>
            <person name="Adams M.D."/>
            <person name="Amanatides P.G."/>
            <person name="Baden-Tillson H."/>
            <person name="Barnstead M."/>
            <person name="Chin S.H."/>
            <person name="Dew I."/>
            <person name="Evans C.A."/>
            <person name="Ferriera S."/>
            <person name="Flanigan M."/>
            <person name="Fosler C."/>
            <person name="Glodek A."/>
            <person name="Gu Z."/>
            <person name="Holt R.A."/>
            <person name="Jennings D."/>
            <person name="Kraft C.L."/>
            <person name="Lu F."/>
            <person name="Nguyen T."/>
            <person name="Nusskern D.R."/>
            <person name="Pfannkoch C.M."/>
            <person name="Sitter C."/>
            <person name="Sutton G.G."/>
            <person name="Venter J.C."/>
            <person name="Wang Z."/>
            <person name="Woodage T."/>
            <person name="Zheng X.H."/>
            <person name="Zhong F."/>
        </authorList>
    </citation>
    <scope>NUCLEOTIDE SEQUENCE [LARGE SCALE GENOMIC DNA]</scope>
    <source>
        <strain>BN</strain>
        <strain evidence="2">Sprague-Dawley</strain>
    </source>
</reference>
<protein>
    <submittedName>
        <fullName evidence="1">RCG57559</fullName>
    </submittedName>
</protein>
<sequence length="49" mass="5770">MCILFKFWDEGSTKPRLLSSFIFRSMLAHSRHSLDIHFLNSPETKTKSQ</sequence>
<dbReference type="AlphaFoldDB" id="A6JHS9"/>
<name>A6JHS9_RAT</name>
<evidence type="ECO:0000313" key="1">
    <source>
        <dbReference type="EMBL" id="EDL94403.1"/>
    </source>
</evidence>
<proteinExistence type="predicted"/>
<organism evidence="1 2">
    <name type="scientific">Rattus norvegicus</name>
    <name type="common">Rat</name>
    <dbReference type="NCBI Taxonomy" id="10116"/>
    <lineage>
        <taxon>Eukaryota</taxon>
        <taxon>Metazoa</taxon>
        <taxon>Chordata</taxon>
        <taxon>Craniata</taxon>
        <taxon>Vertebrata</taxon>
        <taxon>Euteleostomi</taxon>
        <taxon>Mammalia</taxon>
        <taxon>Eutheria</taxon>
        <taxon>Euarchontoglires</taxon>
        <taxon>Glires</taxon>
        <taxon>Rodentia</taxon>
        <taxon>Myomorpha</taxon>
        <taxon>Muroidea</taxon>
        <taxon>Muridae</taxon>
        <taxon>Murinae</taxon>
        <taxon>Rattus</taxon>
    </lineage>
</organism>